<dbReference type="PROSITE" id="PS51194">
    <property type="entry name" value="HELICASE_CTER"/>
    <property type="match status" value="1"/>
</dbReference>
<organism evidence="7 8">
    <name type="scientific">Hohenbuehelia grisea</name>
    <dbReference type="NCBI Taxonomy" id="104357"/>
    <lineage>
        <taxon>Eukaryota</taxon>
        <taxon>Fungi</taxon>
        <taxon>Dikarya</taxon>
        <taxon>Basidiomycota</taxon>
        <taxon>Agaricomycotina</taxon>
        <taxon>Agaricomycetes</taxon>
        <taxon>Agaricomycetidae</taxon>
        <taxon>Agaricales</taxon>
        <taxon>Pleurotineae</taxon>
        <taxon>Pleurotaceae</taxon>
        <taxon>Hohenbuehelia</taxon>
    </lineage>
</organism>
<keyword evidence="8" id="KW-1185">Reference proteome</keyword>
<dbReference type="EMBL" id="JASNQZ010000015">
    <property type="protein sequence ID" value="KAL0947723.1"/>
    <property type="molecule type" value="Genomic_DNA"/>
</dbReference>
<keyword evidence="3" id="KW-0347">Helicase</keyword>
<dbReference type="Proteomes" id="UP001556367">
    <property type="component" value="Unassembled WGS sequence"/>
</dbReference>
<dbReference type="CDD" id="cd18805">
    <property type="entry name" value="SF2_C_suv3"/>
    <property type="match status" value="1"/>
</dbReference>
<dbReference type="Pfam" id="PF00271">
    <property type="entry name" value="Helicase_C"/>
    <property type="match status" value="1"/>
</dbReference>
<evidence type="ECO:0000256" key="5">
    <source>
        <dbReference type="SAM" id="MobiDB-lite"/>
    </source>
</evidence>
<comment type="caution">
    <text evidence="7">The sequence shown here is derived from an EMBL/GenBank/DDBJ whole genome shotgun (WGS) entry which is preliminary data.</text>
</comment>
<evidence type="ECO:0000256" key="3">
    <source>
        <dbReference type="ARBA" id="ARBA00022806"/>
    </source>
</evidence>
<name>A0ABR3IWR7_9AGAR</name>
<evidence type="ECO:0000313" key="7">
    <source>
        <dbReference type="EMBL" id="KAL0947723.1"/>
    </source>
</evidence>
<accession>A0ABR3IWR7</accession>
<dbReference type="PANTHER" id="PTHR12131:SF1">
    <property type="entry name" value="ATP-DEPENDENT RNA HELICASE SUPV3L1, MITOCHONDRIAL-RELATED"/>
    <property type="match status" value="1"/>
</dbReference>
<dbReference type="SUPFAM" id="SSF52540">
    <property type="entry name" value="P-loop containing nucleoside triphosphate hydrolases"/>
    <property type="match status" value="1"/>
</dbReference>
<proteinExistence type="predicted"/>
<dbReference type="InterPro" id="IPR027417">
    <property type="entry name" value="P-loop_NTPase"/>
</dbReference>
<reference evidence="8" key="1">
    <citation type="submission" date="2024-06" db="EMBL/GenBank/DDBJ databases">
        <title>Multi-omics analyses provide insights into the biosynthesis of the anticancer antibiotic pleurotin in Hohenbuehelia grisea.</title>
        <authorList>
            <person name="Weaver J.A."/>
            <person name="Alberti F."/>
        </authorList>
    </citation>
    <scope>NUCLEOTIDE SEQUENCE [LARGE SCALE GENOMIC DNA]</scope>
    <source>
        <strain evidence="8">T-177</strain>
    </source>
</reference>
<dbReference type="PANTHER" id="PTHR12131">
    <property type="entry name" value="ATP-DEPENDENT RNA AND DNA HELICASE"/>
    <property type="match status" value="1"/>
</dbReference>
<evidence type="ECO:0000256" key="1">
    <source>
        <dbReference type="ARBA" id="ARBA00022741"/>
    </source>
</evidence>
<dbReference type="InterPro" id="IPR022192">
    <property type="entry name" value="SUV3_C"/>
</dbReference>
<dbReference type="SMART" id="SM00490">
    <property type="entry name" value="HELICc"/>
    <property type="match status" value="1"/>
</dbReference>
<keyword evidence="2" id="KW-0378">Hydrolase</keyword>
<feature type="domain" description="Helicase C-terminal" evidence="6">
    <location>
        <begin position="424"/>
        <end position="580"/>
    </location>
</feature>
<evidence type="ECO:0000313" key="8">
    <source>
        <dbReference type="Proteomes" id="UP001556367"/>
    </source>
</evidence>
<feature type="region of interest" description="Disordered" evidence="5">
    <location>
        <begin position="62"/>
        <end position="91"/>
    </location>
</feature>
<evidence type="ECO:0000256" key="2">
    <source>
        <dbReference type="ARBA" id="ARBA00022801"/>
    </source>
</evidence>
<dbReference type="Gene3D" id="1.20.272.40">
    <property type="match status" value="1"/>
</dbReference>
<keyword evidence="1" id="KW-0547">Nucleotide-binding</keyword>
<gene>
    <name evidence="7" type="ORF">HGRIS_013808</name>
</gene>
<evidence type="ECO:0000259" key="6">
    <source>
        <dbReference type="PROSITE" id="PS51194"/>
    </source>
</evidence>
<dbReference type="Pfam" id="PF22527">
    <property type="entry name" value="DEXQc_Suv3"/>
    <property type="match status" value="2"/>
</dbReference>
<sequence length="791" mass="88745">MLSLSSVCLRCRHLLLDRGHPDQWLSRSLVTRRHRSGIASRKRAAQINNSFNSAWEAVGPVRRESGPAHKRPPRFNNSRPGQRGRLYEEEPEEIPSDGVVNYFEENVRDWVFNRTTRPLLESFGLPAAHLDPLLKEFAKRVRAHEFADPALVEHYQLERFSQRLPELTLAAHCHRIYTNVFFRWAADTATQSEITKLVPESVLLTFQRLAQALDARYPEDNFVEARKIRRKIIMHVGPTNSGKTHNALRALAAARVGLYAGPLRLLAHEIWQRLNLGQIIPLGMDEPDPLAPNEAAPTSADVGDGLPAAHRNGNPAYVRACNLVTGEEQKIVDELAGLTSSTVEMISFSKHYDVAVIDEIQMIGDMHRGGGWTNAVLGLAAKEVHLCGEETAIPVIREMLKRTGDELIIKRYQRLSPLKVESRSLGGNLMKIQPGDCVITFSRRSVFALKRRIEEVTGMRCAVVYGKLPPEIRNAQAALFNDPDSGYDVMIGSDAVGMGLNLKIKRIVFETVHKFDGTRERPLSLSQTKQIAGRAGRYGLHKNSDNAGYVTALSDDAIPFLKRAVAAPFQPLPFARLNPTNEAFAKVALILPPNASTEVITDAHHYLAHVEPVYRFVQFPRLGPMSDFINAHNNSMTVAEKMMIMAAPIPWRDEPSLELIAKLVRMNRDDVRVDLKHALKDSKFLDSLDHVEDVMSQDAPGQLQAKALEMLESLHKILVLYMWMGMRHPVAWSSHEYATGLKKRAEIALEWCLQSISVNQDGRIWDPSAMRRSSEIAYMSATEYRARLASG</sequence>
<dbReference type="Gene3D" id="3.40.50.300">
    <property type="entry name" value="P-loop containing nucleotide triphosphate hydrolases"/>
    <property type="match status" value="2"/>
</dbReference>
<dbReference type="InterPro" id="IPR050699">
    <property type="entry name" value="RNA-DNA_Helicase"/>
</dbReference>
<keyword evidence="4" id="KW-0067">ATP-binding</keyword>
<evidence type="ECO:0000256" key="4">
    <source>
        <dbReference type="ARBA" id="ARBA00022840"/>
    </source>
</evidence>
<protein>
    <recommendedName>
        <fullName evidence="6">Helicase C-terminal domain-containing protein</fullName>
    </recommendedName>
</protein>
<dbReference type="Gene3D" id="1.20.58.1080">
    <property type="match status" value="1"/>
</dbReference>
<dbReference type="InterPro" id="IPR001650">
    <property type="entry name" value="Helicase_C-like"/>
</dbReference>
<dbReference type="InterPro" id="IPR055206">
    <property type="entry name" value="DEXQc_SUV3"/>
</dbReference>
<dbReference type="Pfam" id="PF12513">
    <property type="entry name" value="SUV3_C"/>
    <property type="match status" value="1"/>
</dbReference>